<reference evidence="7" key="1">
    <citation type="journal article" date="2019" name="Int. J. Syst. Evol. Microbiol.">
        <title>The Global Catalogue of Microorganisms (GCM) 10K type strain sequencing project: providing services to taxonomists for standard genome sequencing and annotation.</title>
        <authorList>
            <consortium name="The Broad Institute Genomics Platform"/>
            <consortium name="The Broad Institute Genome Sequencing Center for Infectious Disease"/>
            <person name="Wu L."/>
            <person name="Ma J."/>
        </authorList>
    </citation>
    <scope>NUCLEOTIDE SEQUENCE [LARGE SCALE GENOMIC DNA]</scope>
    <source>
        <strain evidence="7">CCUG 62221</strain>
    </source>
</reference>
<evidence type="ECO:0000313" key="6">
    <source>
        <dbReference type="EMBL" id="MFD1292846.1"/>
    </source>
</evidence>
<dbReference type="RefSeq" id="WP_386807714.1">
    <property type="nucleotide sequence ID" value="NZ_JBHTMV010000003.1"/>
</dbReference>
<evidence type="ECO:0000256" key="4">
    <source>
        <dbReference type="SAM" id="SignalP"/>
    </source>
</evidence>
<evidence type="ECO:0000256" key="2">
    <source>
        <dbReference type="ARBA" id="ARBA00023157"/>
    </source>
</evidence>
<name>A0ABW3WMF3_9FLAO</name>
<sequence length="1532" mass="167612">MILNQSLFKFSLLLFVLTIAFPAVSFSQTTIWEEDFSSYADGTIVGTGNKWTVTTTAGINYFEVVNQEFQAKDTDAKEQVFTTEQIDISSYSNVNLSVDASKFAGTMELAEDYVKVSYILDGGTETLVETNGENLGEFGNVTASQLGLSGSTIQIIIRVLNGTGNWEIYSFDNILVTGTQTQTEDFYDSDNDGILDNIDVDDDNDGILDTIEESDCKRSSVAKRTNYKYLNETFGTGTNRVEINEVNEGAQTTYGFKNSGDLGDGYYTVGTSAQIASWANDYWYKGGDHTGDTNGRMAIFNASFDPGLFYSATIKGALPNIPISYSFWVLNIDRTDAPGIATRLRPNILVEFRDASNTLLTSITTGDIAPTSASNLDGDWINFQADLVLNVDEFYVYFYNNETGGLGNDLAIDDIVISQTLCDTEGDGVANVFDLDSDNDGIPDAVEAGLGIYTYGEAKFPPAFWLDSDSDGHHDNAENTNPLDSDADGVPNYIDLDSDNDTVFDVDESGATNSNFALGYQNGDGDINGDGVGDGLDSDAVRETDIDGDGVLEYYTDGILDIYDATKLDFENDGATMDDSYGNLGQGIEWSLYVADSDLDGLPNYIDVNSNGGNDFDATIYKQIEPTIDTDFNGIIDGTTDTDGDGILDGFDTDNTVFGSPRDINNKLLLYFDGRNDYVEDAAILSGEASIMGWIKIEEAPNGTQRILGQNNFYIQINSSKKIAVVANGTSQEYNTAIELNRWVHIAATYGASDFKLYINGVELGNGISGGTLSADASPFTIGRISNIDSGYFKGYIDEVRVFSKALTENEFHKMVYQELENNGGVVKGTEIPLNIQDYSYDSASGIETSVDLSWSNLLRYFRMDTFKDDITDDLTTATVDVVSGAKMYNMKIIDVQTAPLPFVTQSGGTMASPKNLTTALNTSNGVNGEDAINSPASIVKIEHDFIYSDEDQSHIGLFLSSNMSYTLNGITDINNGTGTGNELNVSWYLSLNGVLDLNGESQLVQSMESVLDVSSSGYIERDQQGTANVYSYNYWGSPVGIINTTTNNSAYTLADVLYSGTSKVYFVGGYDGNDTTTPIQIANYWLFKYANLTGTYAEWQHVGSTGSIKAGEGFTMKGGGAGLIDTFQDYTFKGKPNNGTITLNVSANNIYLVANPYPSAIDAYKFISENGEDTLLTGTLYFWEQYKGTSHVLAQYEGGYGAMTQGGAVAAVIPAGISPNANASQSLKIPKQYIPVAQGFFVQSVDKTGVEIKFKNSQRAFVKESESVSGQPISVFMKSSNEKEVSTDEKNSKGDFRPKIRLGFEAPNVYHRQLLLTVDEKATDSVDWGYDGKVLGMLDDDMYWNISNEKYVIQVIPKITSNKEIPLVITMKETGAVLIQIDTLENVDENLKLYIKDNLTGTKHQINNEPFKTTLDAGSYFDRFSLTFKSGNNSEGGVTLIEEIIENINLSNKGIYVFMNNRSSKLIIRNRLQKTIKRVVLYNCLGQVEHSWTKNLTGTQISLPVAKRLRGLYLIRVKTTSGIVFKKVFIK</sequence>
<dbReference type="Gene3D" id="4.10.1080.10">
    <property type="entry name" value="TSP type-3 repeat"/>
    <property type="match status" value="1"/>
</dbReference>
<dbReference type="NCBIfam" id="TIGR04183">
    <property type="entry name" value="Por_Secre_tail"/>
    <property type="match status" value="1"/>
</dbReference>
<keyword evidence="1 4" id="KW-0732">Signal</keyword>
<proteinExistence type="predicted"/>
<dbReference type="EMBL" id="JBHTMV010000003">
    <property type="protein sequence ID" value="MFD1292846.1"/>
    <property type="molecule type" value="Genomic_DNA"/>
</dbReference>
<dbReference type="SUPFAM" id="SSF49899">
    <property type="entry name" value="Concanavalin A-like lectins/glucanases"/>
    <property type="match status" value="1"/>
</dbReference>
<evidence type="ECO:0000256" key="1">
    <source>
        <dbReference type="ARBA" id="ARBA00022729"/>
    </source>
</evidence>
<dbReference type="InterPro" id="IPR006558">
    <property type="entry name" value="LamG-like"/>
</dbReference>
<evidence type="ECO:0000256" key="3">
    <source>
        <dbReference type="SAM" id="MobiDB-lite"/>
    </source>
</evidence>
<gene>
    <name evidence="6" type="ORF">ACFQ5N_03265</name>
</gene>
<feature type="chain" id="PRO_5046204328" evidence="4">
    <location>
        <begin position="26"/>
        <end position="1532"/>
    </location>
</feature>
<dbReference type="InterPro" id="IPR013320">
    <property type="entry name" value="ConA-like_dom_sf"/>
</dbReference>
<accession>A0ABW3WMF3</accession>
<protein>
    <submittedName>
        <fullName evidence="6">LamG-like jellyroll fold domain-containing protein</fullName>
    </submittedName>
</protein>
<keyword evidence="2" id="KW-1015">Disulfide bond</keyword>
<dbReference type="Pfam" id="PF13385">
    <property type="entry name" value="Laminin_G_3"/>
    <property type="match status" value="1"/>
</dbReference>
<feature type="region of interest" description="Disordered" evidence="3">
    <location>
        <begin position="469"/>
        <end position="488"/>
    </location>
</feature>
<dbReference type="InterPro" id="IPR026444">
    <property type="entry name" value="Secre_tail"/>
</dbReference>
<dbReference type="InterPro" id="IPR028974">
    <property type="entry name" value="TSP_type-3_rpt"/>
</dbReference>
<comment type="caution">
    <text evidence="6">The sequence shown here is derived from an EMBL/GenBank/DDBJ whole genome shotgun (WGS) entry which is preliminary data.</text>
</comment>
<feature type="domain" description="LamG-like jellyroll fold" evidence="5">
    <location>
        <begin position="687"/>
        <end position="810"/>
    </location>
</feature>
<dbReference type="SMART" id="SM00560">
    <property type="entry name" value="LamGL"/>
    <property type="match status" value="1"/>
</dbReference>
<dbReference type="Gene3D" id="2.60.120.200">
    <property type="match status" value="1"/>
</dbReference>
<evidence type="ECO:0000259" key="5">
    <source>
        <dbReference type="SMART" id="SM00560"/>
    </source>
</evidence>
<evidence type="ECO:0000313" key="7">
    <source>
        <dbReference type="Proteomes" id="UP001597241"/>
    </source>
</evidence>
<keyword evidence="7" id="KW-1185">Reference proteome</keyword>
<dbReference type="Proteomes" id="UP001597241">
    <property type="component" value="Unassembled WGS sequence"/>
</dbReference>
<feature type="signal peptide" evidence="4">
    <location>
        <begin position="1"/>
        <end position="25"/>
    </location>
</feature>
<organism evidence="6 7">
    <name type="scientific">Lutibacter holmesii</name>
    <dbReference type="NCBI Taxonomy" id="1137985"/>
    <lineage>
        <taxon>Bacteria</taxon>
        <taxon>Pseudomonadati</taxon>
        <taxon>Bacteroidota</taxon>
        <taxon>Flavobacteriia</taxon>
        <taxon>Flavobacteriales</taxon>
        <taxon>Flavobacteriaceae</taxon>
        <taxon>Lutibacter</taxon>
    </lineage>
</organism>